<dbReference type="InterPro" id="IPR018819">
    <property type="entry name" value="Nur1/Mug154"/>
</dbReference>
<gene>
    <name evidence="9" type="ORF">SCODWIG_02169</name>
</gene>
<dbReference type="Pfam" id="PF10332">
    <property type="entry name" value="DUF2418"/>
    <property type="match status" value="1"/>
</dbReference>
<evidence type="ECO:0000256" key="1">
    <source>
        <dbReference type="ARBA" id="ARBA00004232"/>
    </source>
</evidence>
<dbReference type="VEuPathDB" id="FungiDB:SCODWIG_02169"/>
<accession>A0A376B6W5</accession>
<dbReference type="GO" id="GO:0031965">
    <property type="term" value="C:nuclear membrane"/>
    <property type="evidence" value="ECO:0007669"/>
    <property type="project" value="UniProtKB-SubCell"/>
</dbReference>
<reference evidence="10" key="1">
    <citation type="submission" date="2018-06" db="EMBL/GenBank/DDBJ databases">
        <authorList>
            <person name="Guldener U."/>
        </authorList>
    </citation>
    <scope>NUCLEOTIDE SEQUENCE [LARGE SCALE GENOMIC DNA]</scope>
    <source>
        <strain evidence="10">UTAD17</strain>
    </source>
</reference>
<evidence type="ECO:0000256" key="8">
    <source>
        <dbReference type="SAM" id="Phobius"/>
    </source>
</evidence>
<evidence type="ECO:0000313" key="10">
    <source>
        <dbReference type="Proteomes" id="UP000262825"/>
    </source>
</evidence>
<protein>
    <recommendedName>
        <fullName evidence="3">Nuclear rim protein 1</fullName>
    </recommendedName>
</protein>
<dbReference type="AlphaFoldDB" id="A0A376B6W5"/>
<feature type="transmembrane region" description="Helical" evidence="8">
    <location>
        <begin position="173"/>
        <end position="194"/>
    </location>
</feature>
<name>A0A376B6W5_9ASCO</name>
<evidence type="ECO:0000256" key="5">
    <source>
        <dbReference type="ARBA" id="ARBA00022989"/>
    </source>
</evidence>
<dbReference type="GO" id="GO:0043007">
    <property type="term" value="P:maintenance of rDNA"/>
    <property type="evidence" value="ECO:0007669"/>
    <property type="project" value="TreeGrafter"/>
</dbReference>
<evidence type="ECO:0000256" key="2">
    <source>
        <dbReference type="ARBA" id="ARBA00007900"/>
    </source>
</evidence>
<dbReference type="Proteomes" id="UP000262825">
    <property type="component" value="Unassembled WGS sequence"/>
</dbReference>
<dbReference type="PANTHER" id="PTHR28293:SF1">
    <property type="entry name" value="NUCLEAR RIM PROTEIN 1"/>
    <property type="match status" value="1"/>
</dbReference>
<dbReference type="PANTHER" id="PTHR28293">
    <property type="entry name" value="NUCLEAR RIM PROTEIN 1"/>
    <property type="match status" value="1"/>
</dbReference>
<keyword evidence="4 8" id="KW-0812">Transmembrane</keyword>
<proteinExistence type="inferred from homology"/>
<evidence type="ECO:0000256" key="3">
    <source>
        <dbReference type="ARBA" id="ARBA00018310"/>
    </source>
</evidence>
<evidence type="ECO:0000256" key="7">
    <source>
        <dbReference type="ARBA" id="ARBA00024979"/>
    </source>
</evidence>
<keyword evidence="10" id="KW-1185">Reference proteome</keyword>
<feature type="transmembrane region" description="Helical" evidence="8">
    <location>
        <begin position="301"/>
        <end position="327"/>
    </location>
</feature>
<sequence length="441" mass="52457">MSIWINRDKRIELEDTASKDKDNFAEHIFDTVNEKCNRFTNIKPNFFLFNFLPQFKMMSPFDIYISIHEWLVTRDWDKKLPNTAIFIGNVFTFTYYGIRLLQDYLIKPNYFKLSSRDYFDFSRSDTLRKYDYFQRFMDSPDSQNHFAHNNLPTFINSINDHWHYRYLKALNTFLNFLTFLLILINFMTTFKFLFASTKEYSIFYFKRAPNSSHVVKKSLVDLSYQYLDNESGFTPWNMLTYLLPSRFTQAPYKEDDFEDENSPSGLGATSKNKQEKKYYYQLYKWSPSPFTTSLFTSFNPIVVVFLFFSDTSFLSFIAIVLNQYLFYELLIVKYESRIEDELVLSSALLEETNIKYRDNVIHPVYQDAMVNTNLDGTDNFIASFKPFNHLNGEKFITKKKINNIVTTHALSGDLIYEKFNKNAGDFEKLRKSSVRTYISKK</sequence>
<comment type="similarity">
    <text evidence="2">Belongs to the NUR1 family.</text>
</comment>
<keyword evidence="6 8" id="KW-0472">Membrane</keyword>
<dbReference type="EMBL" id="UFAJ01000346">
    <property type="protein sequence ID" value="SSD60408.1"/>
    <property type="molecule type" value="Genomic_DNA"/>
</dbReference>
<organism evidence="9 10">
    <name type="scientific">Saccharomycodes ludwigii</name>
    <dbReference type="NCBI Taxonomy" id="36035"/>
    <lineage>
        <taxon>Eukaryota</taxon>
        <taxon>Fungi</taxon>
        <taxon>Dikarya</taxon>
        <taxon>Ascomycota</taxon>
        <taxon>Saccharomycotina</taxon>
        <taxon>Saccharomycetes</taxon>
        <taxon>Saccharomycodales</taxon>
        <taxon>Saccharomycodaceae</taxon>
        <taxon>Saccharomycodes</taxon>
    </lineage>
</organism>
<dbReference type="GO" id="GO:0007096">
    <property type="term" value="P:regulation of exit from mitosis"/>
    <property type="evidence" value="ECO:0007669"/>
    <property type="project" value="TreeGrafter"/>
</dbReference>
<comment type="function">
    <text evidence="7">Member of a perinuclear network that controls recombination at multiple loci to maintain genome stability. Required for rDNA repeat stability.</text>
</comment>
<comment type="subcellular location">
    <subcellularLocation>
        <location evidence="1">Nucleus membrane</location>
        <topology evidence="1">Multi-pass membrane protein</topology>
    </subcellularLocation>
</comment>
<evidence type="ECO:0000256" key="4">
    <source>
        <dbReference type="ARBA" id="ARBA00022692"/>
    </source>
</evidence>
<evidence type="ECO:0000313" key="9">
    <source>
        <dbReference type="EMBL" id="SSD60408.1"/>
    </source>
</evidence>
<evidence type="ECO:0000256" key="6">
    <source>
        <dbReference type="ARBA" id="ARBA00023136"/>
    </source>
</evidence>
<keyword evidence="5 8" id="KW-1133">Transmembrane helix</keyword>